<organism evidence="3 4">
    <name type="scientific">Ladona fulva</name>
    <name type="common">Scarce chaser dragonfly</name>
    <name type="synonym">Libellula fulva</name>
    <dbReference type="NCBI Taxonomy" id="123851"/>
    <lineage>
        <taxon>Eukaryota</taxon>
        <taxon>Metazoa</taxon>
        <taxon>Ecdysozoa</taxon>
        <taxon>Arthropoda</taxon>
        <taxon>Hexapoda</taxon>
        <taxon>Insecta</taxon>
        <taxon>Pterygota</taxon>
        <taxon>Palaeoptera</taxon>
        <taxon>Odonata</taxon>
        <taxon>Epiprocta</taxon>
        <taxon>Anisoptera</taxon>
        <taxon>Libelluloidea</taxon>
        <taxon>Libellulidae</taxon>
        <taxon>Ladona</taxon>
    </lineage>
</organism>
<feature type="compositionally biased region" description="Low complexity" evidence="2">
    <location>
        <begin position="157"/>
        <end position="168"/>
    </location>
</feature>
<evidence type="ECO:0008006" key="5">
    <source>
        <dbReference type="Google" id="ProtNLM"/>
    </source>
</evidence>
<comment type="caution">
    <text evidence="3">The sequence shown here is derived from an EMBL/GenBank/DDBJ whole genome shotgun (WGS) entry which is preliminary data.</text>
</comment>
<reference evidence="3" key="1">
    <citation type="submission" date="2013-04" db="EMBL/GenBank/DDBJ databases">
        <authorList>
            <person name="Qu J."/>
            <person name="Murali S.C."/>
            <person name="Bandaranaike D."/>
            <person name="Bellair M."/>
            <person name="Blankenburg K."/>
            <person name="Chao H."/>
            <person name="Dinh H."/>
            <person name="Doddapaneni H."/>
            <person name="Downs B."/>
            <person name="Dugan-Rocha S."/>
            <person name="Elkadiri S."/>
            <person name="Gnanaolivu R.D."/>
            <person name="Hernandez B."/>
            <person name="Javaid M."/>
            <person name="Jayaseelan J.C."/>
            <person name="Lee S."/>
            <person name="Li M."/>
            <person name="Ming W."/>
            <person name="Munidasa M."/>
            <person name="Muniz J."/>
            <person name="Nguyen L."/>
            <person name="Ongeri F."/>
            <person name="Osuji N."/>
            <person name="Pu L.-L."/>
            <person name="Puazo M."/>
            <person name="Qu C."/>
            <person name="Quiroz J."/>
            <person name="Raj R."/>
            <person name="Weissenberger G."/>
            <person name="Xin Y."/>
            <person name="Zou X."/>
            <person name="Han Y."/>
            <person name="Richards S."/>
            <person name="Worley K."/>
            <person name="Muzny D."/>
            <person name="Gibbs R."/>
        </authorList>
    </citation>
    <scope>NUCLEOTIDE SEQUENCE</scope>
    <source>
        <strain evidence="3">Sampled in the wild</strain>
    </source>
</reference>
<evidence type="ECO:0000256" key="1">
    <source>
        <dbReference type="ARBA" id="ARBA00022658"/>
    </source>
</evidence>
<feature type="compositionally biased region" description="Polar residues" evidence="2">
    <location>
        <begin position="62"/>
        <end position="93"/>
    </location>
</feature>
<accession>A0A8K0KEX9</accession>
<feature type="region of interest" description="Disordered" evidence="2">
    <location>
        <begin position="149"/>
        <end position="206"/>
    </location>
</feature>
<evidence type="ECO:0000313" key="4">
    <source>
        <dbReference type="Proteomes" id="UP000792457"/>
    </source>
</evidence>
<evidence type="ECO:0000256" key="2">
    <source>
        <dbReference type="SAM" id="MobiDB-lite"/>
    </source>
</evidence>
<dbReference type="GO" id="GO:0005085">
    <property type="term" value="F:guanyl-nucleotide exchange factor activity"/>
    <property type="evidence" value="ECO:0007669"/>
    <property type="project" value="UniProtKB-KW"/>
</dbReference>
<reference evidence="3" key="2">
    <citation type="submission" date="2017-10" db="EMBL/GenBank/DDBJ databases">
        <title>Ladona fulva Genome sequencing and assembly.</title>
        <authorList>
            <person name="Murali S."/>
            <person name="Richards S."/>
            <person name="Bandaranaike D."/>
            <person name="Bellair M."/>
            <person name="Blankenburg K."/>
            <person name="Chao H."/>
            <person name="Dinh H."/>
            <person name="Doddapaneni H."/>
            <person name="Dugan-Rocha S."/>
            <person name="Elkadiri S."/>
            <person name="Gnanaolivu R."/>
            <person name="Hernandez B."/>
            <person name="Skinner E."/>
            <person name="Javaid M."/>
            <person name="Lee S."/>
            <person name="Li M."/>
            <person name="Ming W."/>
            <person name="Munidasa M."/>
            <person name="Muniz J."/>
            <person name="Nguyen L."/>
            <person name="Hughes D."/>
            <person name="Osuji N."/>
            <person name="Pu L.-L."/>
            <person name="Puazo M."/>
            <person name="Qu C."/>
            <person name="Quiroz J."/>
            <person name="Raj R."/>
            <person name="Weissenberger G."/>
            <person name="Xin Y."/>
            <person name="Zou X."/>
            <person name="Han Y."/>
            <person name="Worley K."/>
            <person name="Muzny D."/>
            <person name="Gibbs R."/>
        </authorList>
    </citation>
    <scope>NUCLEOTIDE SEQUENCE</scope>
    <source>
        <strain evidence="3">Sampled in the wild</strain>
    </source>
</reference>
<protein>
    <recommendedName>
        <fullName evidence="5">DH domain-containing protein</fullName>
    </recommendedName>
</protein>
<name>A0A8K0KEX9_LADFU</name>
<feature type="compositionally biased region" description="Polar residues" evidence="2">
    <location>
        <begin position="191"/>
        <end position="201"/>
    </location>
</feature>
<proteinExistence type="predicted"/>
<feature type="compositionally biased region" description="Basic and acidic residues" evidence="2">
    <location>
        <begin position="1"/>
        <end position="11"/>
    </location>
</feature>
<dbReference type="AlphaFoldDB" id="A0A8K0KEX9"/>
<feature type="compositionally biased region" description="Polar residues" evidence="2">
    <location>
        <begin position="36"/>
        <end position="47"/>
    </location>
</feature>
<keyword evidence="4" id="KW-1185">Reference proteome</keyword>
<feature type="compositionally biased region" description="Basic and acidic residues" evidence="2">
    <location>
        <begin position="96"/>
        <end position="110"/>
    </location>
</feature>
<feature type="region of interest" description="Disordered" evidence="2">
    <location>
        <begin position="1"/>
        <end position="134"/>
    </location>
</feature>
<dbReference type="Proteomes" id="UP000792457">
    <property type="component" value="Unassembled WGS sequence"/>
</dbReference>
<dbReference type="OrthoDB" id="28697at2759"/>
<dbReference type="InterPro" id="IPR039919">
    <property type="entry name" value="ARHGEF10/ARHGEF17"/>
</dbReference>
<evidence type="ECO:0000313" key="3">
    <source>
        <dbReference type="EMBL" id="KAG8232964.1"/>
    </source>
</evidence>
<feature type="non-terminal residue" evidence="3">
    <location>
        <position position="281"/>
    </location>
</feature>
<dbReference type="PANTHER" id="PTHR12877">
    <property type="entry name" value="RHO GUANINE NUCLEOTIDE EXCHANGE FACTOR"/>
    <property type="match status" value="1"/>
</dbReference>
<dbReference type="EMBL" id="KZ308675">
    <property type="protein sequence ID" value="KAG8232964.1"/>
    <property type="molecule type" value="Genomic_DNA"/>
</dbReference>
<sequence>MRSGSWDDPRLFGETAEEEILGRGCSRRRSGRSSEDNGVSTPNSKSGNELLLQSRRLDVLRQVSSETESWGSAESDLSSGDETNGNLRSTLNKARTLCDKWRESRGRGKEGSSTLPAAAGGSPSPDSAAAPEGRLSRWFSIRRNQYDVDRGARDHSSANSSPSSTPSPGAGHLLHDTPGKMPRLPEEEEASTGSTELNGSSHNHEHFDRPRAMTIAGSTMASPTDVSAAFPPFTNFQRRQQPPALPPPPPGLTAEQIKRRHIVAAIVHSENSYVATLQRLN</sequence>
<feature type="compositionally biased region" description="Low complexity" evidence="2">
    <location>
        <begin position="111"/>
        <end position="133"/>
    </location>
</feature>
<dbReference type="PANTHER" id="PTHR12877:SF7">
    <property type="entry name" value="RHO GUANINE NUCLEOTIDE EXCHANGE FACTOR 10-LIKE PROTEIN"/>
    <property type="match status" value="1"/>
</dbReference>
<gene>
    <name evidence="3" type="ORF">J437_LFUL013611</name>
</gene>
<keyword evidence="1" id="KW-0344">Guanine-nucleotide releasing factor</keyword>
<dbReference type="GO" id="GO:0030036">
    <property type="term" value="P:actin cytoskeleton organization"/>
    <property type="evidence" value="ECO:0007669"/>
    <property type="project" value="TreeGrafter"/>
</dbReference>
<dbReference type="GO" id="GO:0051496">
    <property type="term" value="P:positive regulation of stress fiber assembly"/>
    <property type="evidence" value="ECO:0007669"/>
    <property type="project" value="TreeGrafter"/>
</dbReference>